<comment type="function">
    <text evidence="4">Flagellin is the subunit protein which polymerizes to form the filaments of bacterial flagella.</text>
</comment>
<keyword evidence="7" id="KW-0282">Flagellum</keyword>
<gene>
    <name evidence="7" type="ORF">SM124_09330</name>
</gene>
<dbReference type="InterPro" id="IPR042187">
    <property type="entry name" value="Flagellin_C_sub2"/>
</dbReference>
<feature type="domain" description="Flagellin N-terminal" evidence="5">
    <location>
        <begin position="3"/>
        <end position="139"/>
    </location>
</feature>
<evidence type="ECO:0000256" key="1">
    <source>
        <dbReference type="ARBA" id="ARBA00005709"/>
    </source>
</evidence>
<dbReference type="Proteomes" id="UP001290455">
    <property type="component" value="Unassembled WGS sequence"/>
</dbReference>
<name>A0ABU5IXQ3_9BACI</name>
<evidence type="ECO:0000259" key="5">
    <source>
        <dbReference type="Pfam" id="PF00669"/>
    </source>
</evidence>
<comment type="caution">
    <text evidence="7">The sequence shown here is derived from an EMBL/GenBank/DDBJ whole genome shotgun (WGS) entry which is preliminary data.</text>
</comment>
<accession>A0ABU5IXQ3</accession>
<keyword evidence="3 4" id="KW-0975">Bacterial flagellum</keyword>
<dbReference type="Gene3D" id="1.20.1330.10">
    <property type="entry name" value="f41 fragment of flagellin, N-terminal domain"/>
    <property type="match status" value="2"/>
</dbReference>
<evidence type="ECO:0000256" key="4">
    <source>
        <dbReference type="RuleBase" id="RU362073"/>
    </source>
</evidence>
<protein>
    <recommendedName>
        <fullName evidence="2 4">Flagellin</fullName>
    </recommendedName>
</protein>
<dbReference type="InterPro" id="IPR001029">
    <property type="entry name" value="Flagellin_N"/>
</dbReference>
<evidence type="ECO:0000256" key="3">
    <source>
        <dbReference type="ARBA" id="ARBA00023143"/>
    </source>
</evidence>
<proteinExistence type="inferred from homology"/>
<comment type="similarity">
    <text evidence="1 4">Belongs to the bacterial flagellin family.</text>
</comment>
<keyword evidence="8" id="KW-1185">Reference proteome</keyword>
<dbReference type="PANTHER" id="PTHR42792">
    <property type="entry name" value="FLAGELLIN"/>
    <property type="match status" value="1"/>
</dbReference>
<dbReference type="Pfam" id="PF00669">
    <property type="entry name" value="Flagellin_N"/>
    <property type="match status" value="1"/>
</dbReference>
<comment type="subcellular location">
    <subcellularLocation>
        <location evidence="4">Secreted</location>
    </subcellularLocation>
    <subcellularLocation>
        <location evidence="4">Bacterial flagellum</location>
    </subcellularLocation>
</comment>
<dbReference type="RefSeq" id="WP_322446236.1">
    <property type="nucleotide sequence ID" value="NZ_JAXOFX010000004.1"/>
</dbReference>
<sequence>MRINHNIQALNAYRNLYQNQFQTSKNLERLSSGLRINRAADDAAGLAISEKMRSQIRGLKQAERNSMDGISLMQTTEGAMTEVHAMLQRMRELSVQGANDTNTDADRREIQKEVDQLLLEIDSIAEKTEFNTRKLLNGESAVLSVINSNKTGLVKSPEIIDPSLKSGNYELSVEYNPTTDISYNVTQPAGGLKAGDIKLDTSVPNQKFGEYTINIRDYNNDGSNVSAKIQVIGPDGLPINQTPLSVEVGSHLQGGASQFVTVGGLKIDASKIEHAGSVKINIEAKVTLTLSYDQNLGANSIKEAKVFGETVKVPSYNTSDTKSTVGNLLSSPATIGLPNAGLTGGFPTGVSPVAVLTGIPITSDSNNADGTPILTSLKASAESVNFVDYANTTPWSTALNTDMGAVVPPVPGASEVAAADHKNDLIAIGIAAGVKVAKETALTGVTTSQLTDQIKVAAEQAIKEAAIARSIPENKAATYAGALAAALVAAHDGGTPQRTIAEDLTQENNVVAAAASTSGLENQGGKYYFSVETNAGTKLFRLAAQDLGTSNTKPLVNESTGVITFNSNSGANVSLKDIQESLLGAGFTNVKAWEVASAGTEIKDQMLVVTNNTNNPGSPIARNAYTLSTTDYQPVDFRKTVTTVNGKVVHGGAEFSFNSSLKQGFSEFSVTNNSLAFQIGPNTNQNVNIDVPQLNTVELGVEHIDVTSQTGANKAIFDLDQAIQKVSSIRAKLGATQNRLEHTISNIQTTHENLTASESRIRDADMALEMTQFTKNNILNQSAQAMLAQANQLPQGVLQLLQG</sequence>
<dbReference type="EMBL" id="JAXOFX010000004">
    <property type="protein sequence ID" value="MDZ5471948.1"/>
    <property type="molecule type" value="Genomic_DNA"/>
</dbReference>
<dbReference type="Pfam" id="PF00700">
    <property type="entry name" value="Flagellin_C"/>
    <property type="match status" value="1"/>
</dbReference>
<reference evidence="7 8" key="1">
    <citation type="submission" date="2023-11" db="EMBL/GenBank/DDBJ databases">
        <title>Bacillus jintuensis, isolated from a mudflat on the Beibu Gulf coast.</title>
        <authorList>
            <person name="Li M."/>
        </authorList>
    </citation>
    <scope>NUCLEOTIDE SEQUENCE [LARGE SCALE GENOMIC DNA]</scope>
    <source>
        <strain evidence="7 8">31A1R</strain>
    </source>
</reference>
<evidence type="ECO:0000259" key="6">
    <source>
        <dbReference type="Pfam" id="PF00700"/>
    </source>
</evidence>
<feature type="domain" description="Flagellin C-terminal" evidence="6">
    <location>
        <begin position="719"/>
        <end position="801"/>
    </location>
</feature>
<keyword evidence="7" id="KW-0969">Cilium</keyword>
<evidence type="ECO:0000256" key="2">
    <source>
        <dbReference type="ARBA" id="ARBA00020110"/>
    </source>
</evidence>
<dbReference type="InterPro" id="IPR001492">
    <property type="entry name" value="Flagellin"/>
</dbReference>
<evidence type="ECO:0000313" key="7">
    <source>
        <dbReference type="EMBL" id="MDZ5471948.1"/>
    </source>
</evidence>
<dbReference type="Gene3D" id="6.10.10.10">
    <property type="entry name" value="Flagellar export chaperone, C-terminal domain"/>
    <property type="match status" value="1"/>
</dbReference>
<dbReference type="SUPFAM" id="SSF64518">
    <property type="entry name" value="Phase 1 flagellin"/>
    <property type="match status" value="2"/>
</dbReference>
<keyword evidence="4" id="KW-0964">Secreted</keyword>
<keyword evidence="7" id="KW-0966">Cell projection</keyword>
<evidence type="ECO:0000313" key="8">
    <source>
        <dbReference type="Proteomes" id="UP001290455"/>
    </source>
</evidence>
<organism evidence="7 8">
    <name type="scientific">Robertmurraya mangrovi</name>
    <dbReference type="NCBI Taxonomy" id="3098077"/>
    <lineage>
        <taxon>Bacteria</taxon>
        <taxon>Bacillati</taxon>
        <taxon>Bacillota</taxon>
        <taxon>Bacilli</taxon>
        <taxon>Bacillales</taxon>
        <taxon>Bacillaceae</taxon>
        <taxon>Robertmurraya</taxon>
    </lineage>
</organism>
<dbReference type="InterPro" id="IPR046358">
    <property type="entry name" value="Flagellin_C"/>
</dbReference>
<dbReference type="PANTHER" id="PTHR42792:SF2">
    <property type="entry name" value="FLAGELLIN"/>
    <property type="match status" value="1"/>
</dbReference>
<dbReference type="PRINTS" id="PR00207">
    <property type="entry name" value="FLAGELLIN"/>
</dbReference>